<name>A0A024SEG4_HYPJR</name>
<protein>
    <submittedName>
        <fullName evidence="4">Putative glycosyl transferase</fullName>
    </submittedName>
</protein>
<feature type="transmembrane region" description="Helical" evidence="3">
    <location>
        <begin position="12"/>
        <end position="30"/>
    </location>
</feature>
<dbReference type="GO" id="GO:0000136">
    <property type="term" value="C:mannan polymerase complex"/>
    <property type="evidence" value="ECO:0007669"/>
    <property type="project" value="TreeGrafter"/>
</dbReference>
<dbReference type="PANTHER" id="PTHR31834:SF10">
    <property type="entry name" value="TRANSFERASE, PUTATIVE (AFU_ORTHOLOGUE AFUA_8G02040)-RELATED"/>
    <property type="match status" value="1"/>
</dbReference>
<proteinExistence type="inferred from homology"/>
<dbReference type="InterPro" id="IPR039367">
    <property type="entry name" value="Och1-like"/>
</dbReference>
<feature type="region of interest" description="Disordered" evidence="2">
    <location>
        <begin position="314"/>
        <end position="342"/>
    </location>
</feature>
<evidence type="ECO:0000313" key="4">
    <source>
        <dbReference type="EMBL" id="ETS03729.1"/>
    </source>
</evidence>
<dbReference type="OrthoDB" id="1577640at2759"/>
<dbReference type="Gene3D" id="3.90.550.20">
    <property type="match status" value="1"/>
</dbReference>
<dbReference type="PANTHER" id="PTHR31834">
    <property type="entry name" value="INITIATION-SPECIFIC ALPHA-1,6-MANNOSYLTRANSFERASE"/>
    <property type="match status" value="1"/>
</dbReference>
<dbReference type="HOGENOM" id="CLU_022381_1_0_1"/>
<accession>A0A024SEG4</accession>
<feature type="compositionally biased region" description="Acidic residues" evidence="2">
    <location>
        <begin position="320"/>
        <end position="329"/>
    </location>
</feature>
<evidence type="ECO:0000256" key="1">
    <source>
        <dbReference type="ARBA" id="ARBA00009003"/>
    </source>
</evidence>
<keyword evidence="3" id="KW-0812">Transmembrane</keyword>
<evidence type="ECO:0000256" key="3">
    <source>
        <dbReference type="SAM" id="Phobius"/>
    </source>
</evidence>
<evidence type="ECO:0000256" key="2">
    <source>
        <dbReference type="SAM" id="MobiDB-lite"/>
    </source>
</evidence>
<dbReference type="GO" id="GO:0000009">
    <property type="term" value="F:alpha-1,6-mannosyltransferase activity"/>
    <property type="evidence" value="ECO:0007669"/>
    <property type="project" value="InterPro"/>
</dbReference>
<keyword evidence="3" id="KW-0472">Membrane</keyword>
<keyword evidence="3" id="KW-1133">Transmembrane helix</keyword>
<dbReference type="AlphaFoldDB" id="A0A024SEG4"/>
<dbReference type="InterPro" id="IPR007577">
    <property type="entry name" value="GlycoTrfase_DXD_sugar-bd_CS"/>
</dbReference>
<dbReference type="SUPFAM" id="SSF53448">
    <property type="entry name" value="Nucleotide-diphospho-sugar transferases"/>
    <property type="match status" value="1"/>
</dbReference>
<reference evidence="5" key="1">
    <citation type="journal article" date="2013" name="Ind. Biotechnol.">
        <title>Comparative genomics analysis of Trichoderma reesei strains.</title>
        <authorList>
            <person name="Koike H."/>
            <person name="Aerts A."/>
            <person name="LaButti K."/>
            <person name="Grigoriev I.V."/>
            <person name="Baker S.E."/>
        </authorList>
    </citation>
    <scope>NUCLEOTIDE SEQUENCE [LARGE SCALE GENOMIC DNA]</scope>
    <source>
        <strain evidence="5">ATCC 56765 / BCRC 32924 / NRRL 11460 / Rut C-30</strain>
    </source>
</reference>
<comment type="similarity">
    <text evidence="1">Belongs to the glycosyltransferase 32 family.</text>
</comment>
<gene>
    <name evidence="4" type="ORF">M419DRAFT_140614</name>
</gene>
<keyword evidence="4" id="KW-0808">Transferase</keyword>
<dbReference type="InterPro" id="IPR029044">
    <property type="entry name" value="Nucleotide-diphossugar_trans"/>
</dbReference>
<dbReference type="GO" id="GO:0006487">
    <property type="term" value="P:protein N-linked glycosylation"/>
    <property type="evidence" value="ECO:0007669"/>
    <property type="project" value="TreeGrafter"/>
</dbReference>
<sequence>MLLPHSLFRRRLRLMLLAGLASAAAALWMLPGRHDQPAQPFDAGELEERHPLVWKHIHSFDGIGGAWYIPPAWIPPTQPPPKTILDAALLASKAALSVPERRRRRLAYSNIPLLMHQTGPSSKVNTWKPEVVPWVEQWLEHAVSPHADTAAMAYFFWDDEGIDMFMHEYEKDFMGDFKNMFTPVERADIFRILACKYLGGVYADIDTQPLRPPATWIGPADLTPWTDDLTNKTHGSSHLDHHPNATTTTTARQPVVNLLWGIEADTDPSSNAYWRMGYTYPIQLTQWALASSPGHPALDQFMDNLRAEVRLEKENAMGGGDDDDDDDDVGNGNSRADPLTRTGPAAVTLATIQWLARESQDFRWNSLTGLKDGGKSKLVQDVLILPITGFSPGRGTYGNMGSKPISHPDARLVHHALGSWKKFDWLVEYGKFCRTAFGLCRDWTKVVS</sequence>
<evidence type="ECO:0000313" key="5">
    <source>
        <dbReference type="Proteomes" id="UP000024376"/>
    </source>
</evidence>
<organism evidence="4 5">
    <name type="scientific">Hypocrea jecorina (strain ATCC 56765 / BCRC 32924 / NRRL 11460 / Rut C-30)</name>
    <name type="common">Trichoderma reesei</name>
    <dbReference type="NCBI Taxonomy" id="1344414"/>
    <lineage>
        <taxon>Eukaryota</taxon>
        <taxon>Fungi</taxon>
        <taxon>Dikarya</taxon>
        <taxon>Ascomycota</taxon>
        <taxon>Pezizomycotina</taxon>
        <taxon>Sordariomycetes</taxon>
        <taxon>Hypocreomycetidae</taxon>
        <taxon>Hypocreales</taxon>
        <taxon>Hypocreaceae</taxon>
        <taxon>Trichoderma</taxon>
    </lineage>
</organism>
<dbReference type="EMBL" id="KI911142">
    <property type="protein sequence ID" value="ETS03729.1"/>
    <property type="molecule type" value="Genomic_DNA"/>
</dbReference>
<dbReference type="KEGG" id="trr:M419DRAFT_140614"/>
<dbReference type="Proteomes" id="UP000024376">
    <property type="component" value="Unassembled WGS sequence"/>
</dbReference>
<dbReference type="Pfam" id="PF04488">
    <property type="entry name" value="Gly_transf_sug"/>
    <property type="match status" value="1"/>
</dbReference>